<comment type="similarity">
    <text evidence="7">Belongs to the CrgA family.</text>
</comment>
<comment type="function">
    <text evidence="7">Involved in cell division.</text>
</comment>
<comment type="subcellular location">
    <subcellularLocation>
        <location evidence="7">Cell membrane</location>
        <topology evidence="7">Multi-pass membrane protein</topology>
    </subcellularLocation>
</comment>
<dbReference type="GO" id="GO:0005886">
    <property type="term" value="C:plasma membrane"/>
    <property type="evidence" value="ECO:0007669"/>
    <property type="project" value="UniProtKB-SubCell"/>
</dbReference>
<dbReference type="EMBL" id="PEBD01000008">
    <property type="protein sequence ID" value="PHV66810.1"/>
    <property type="molecule type" value="Genomic_DNA"/>
</dbReference>
<keyword evidence="5 7" id="KW-0472">Membrane</keyword>
<accession>A0A2G3PM16</accession>
<organism evidence="9 11">
    <name type="scientific">Williamsia marianensis</name>
    <dbReference type="NCBI Taxonomy" id="85044"/>
    <lineage>
        <taxon>Bacteria</taxon>
        <taxon>Bacillati</taxon>
        <taxon>Actinomycetota</taxon>
        <taxon>Actinomycetes</taxon>
        <taxon>Mycobacteriales</taxon>
        <taxon>Nocardiaceae</taxon>
        <taxon>Williamsia</taxon>
    </lineage>
</organism>
<dbReference type="Pfam" id="PF06781">
    <property type="entry name" value="CrgA"/>
    <property type="match status" value="1"/>
</dbReference>
<evidence type="ECO:0000313" key="11">
    <source>
        <dbReference type="Proteomes" id="UP000225108"/>
    </source>
</evidence>
<reference evidence="8 13" key="3">
    <citation type="submission" date="2023-10" db="EMBL/GenBank/DDBJ databases">
        <title>Development of a sustainable strategy for remediation of hydrocarbon-contaminated territories based on the waste exchange concept.</title>
        <authorList>
            <person name="Krivoruchko A."/>
        </authorList>
    </citation>
    <scope>NUCLEOTIDE SEQUENCE [LARGE SCALE GENOMIC DNA]</scope>
    <source>
        <strain evidence="8 13">IEGM 1236</strain>
    </source>
</reference>
<evidence type="ECO:0000313" key="9">
    <source>
        <dbReference type="EMBL" id="PHV66810.1"/>
    </source>
</evidence>
<keyword evidence="2 7" id="KW-0132">Cell division</keyword>
<dbReference type="RefSeq" id="WP_023959067.1">
    <property type="nucleotide sequence ID" value="NZ_CBCRXS010000001.1"/>
</dbReference>
<name>A0A2G3PM16_WILMA</name>
<evidence type="ECO:0000256" key="4">
    <source>
        <dbReference type="ARBA" id="ARBA00022989"/>
    </source>
</evidence>
<evidence type="ECO:0000256" key="5">
    <source>
        <dbReference type="ARBA" id="ARBA00023136"/>
    </source>
</evidence>
<dbReference type="Proteomes" id="UP000274762">
    <property type="component" value="Unassembled WGS sequence"/>
</dbReference>
<evidence type="ECO:0000256" key="1">
    <source>
        <dbReference type="ARBA" id="ARBA00022475"/>
    </source>
</evidence>
<dbReference type="OrthoDB" id="5189646at2"/>
<reference evidence="10 12" key="2">
    <citation type="submission" date="2018-10" db="EMBL/GenBank/DDBJ databases">
        <title>Sequencing the genomes of 1000 actinobacteria strains.</title>
        <authorList>
            <person name="Klenk H.-P."/>
        </authorList>
    </citation>
    <scope>NUCLEOTIDE SEQUENCE [LARGE SCALE GENOMIC DNA]</scope>
    <source>
        <strain evidence="10 12">DSM 44343</strain>
    </source>
</reference>
<evidence type="ECO:0000313" key="13">
    <source>
        <dbReference type="Proteomes" id="UP001185792"/>
    </source>
</evidence>
<gene>
    <name evidence="7 8" type="primary">crgA</name>
    <name evidence="9" type="ORF">CSW57_11145</name>
    <name evidence="10" type="ORF">DFJ75_4821</name>
    <name evidence="8" type="ORF">R4198_07550</name>
</gene>
<sequence length="96" mass="10771">MPKSKVRKKTDYTINPASRTPVKVKTGPSSPVYVSTMLGLMVLGLLWLIVFYLVATPESLGADGKILNWMYELGPWNFLIGFGFMVAGLLMTMKWR</sequence>
<dbReference type="EMBL" id="RBKV01000001">
    <property type="protein sequence ID" value="RKR97927.1"/>
    <property type="molecule type" value="Genomic_DNA"/>
</dbReference>
<feature type="transmembrane region" description="Helical" evidence="7">
    <location>
        <begin position="32"/>
        <end position="55"/>
    </location>
</feature>
<dbReference type="NCBIfam" id="NF001194">
    <property type="entry name" value="PRK00159.1"/>
    <property type="match status" value="1"/>
</dbReference>
<keyword evidence="13" id="KW-1185">Reference proteome</keyword>
<keyword evidence="3 7" id="KW-0812">Transmembrane</keyword>
<dbReference type="HAMAP" id="MF_00631">
    <property type="entry name" value="CrgA"/>
    <property type="match status" value="1"/>
</dbReference>
<evidence type="ECO:0000313" key="10">
    <source>
        <dbReference type="EMBL" id="RKR97927.1"/>
    </source>
</evidence>
<dbReference type="Proteomes" id="UP001185792">
    <property type="component" value="Unassembled WGS sequence"/>
</dbReference>
<keyword evidence="4 7" id="KW-1133">Transmembrane helix</keyword>
<evidence type="ECO:0000256" key="7">
    <source>
        <dbReference type="HAMAP-Rule" id="MF_00631"/>
    </source>
</evidence>
<comment type="caution">
    <text evidence="9">The sequence shown here is derived from an EMBL/GenBank/DDBJ whole genome shotgun (WGS) entry which is preliminary data.</text>
</comment>
<reference evidence="9 11" key="1">
    <citation type="submission" date="2017-10" db="EMBL/GenBank/DDBJ databases">
        <title>The draft genome sequence of Williamsia sp. BULT 1.1 isolated from the semi-arid grassland soils from South Africa.</title>
        <authorList>
            <person name="Kabwe M.H."/>
            <person name="Govender N."/>
            <person name="Mutseka Lunga P."/>
            <person name="Vikram S."/>
            <person name="Makhalanyane T.P."/>
        </authorList>
    </citation>
    <scope>NUCLEOTIDE SEQUENCE [LARGE SCALE GENOMIC DNA]</scope>
    <source>
        <strain evidence="9 11">BULT 1.1</strain>
    </source>
</reference>
<dbReference type="EMBL" id="JAWLUM010000001">
    <property type="protein sequence ID" value="MDV7133548.1"/>
    <property type="molecule type" value="Genomic_DNA"/>
</dbReference>
<proteinExistence type="inferred from homology"/>
<feature type="transmembrane region" description="Helical" evidence="7">
    <location>
        <begin position="75"/>
        <end position="93"/>
    </location>
</feature>
<evidence type="ECO:0000313" key="12">
    <source>
        <dbReference type="Proteomes" id="UP000274762"/>
    </source>
</evidence>
<evidence type="ECO:0000256" key="3">
    <source>
        <dbReference type="ARBA" id="ARBA00022692"/>
    </source>
</evidence>
<accession>A0A495K9I3</accession>
<dbReference type="InterPro" id="IPR009619">
    <property type="entry name" value="CrgA"/>
</dbReference>
<keyword evidence="6 7" id="KW-0131">Cell cycle</keyword>
<dbReference type="Proteomes" id="UP000225108">
    <property type="component" value="Unassembled WGS sequence"/>
</dbReference>
<evidence type="ECO:0000256" key="6">
    <source>
        <dbReference type="ARBA" id="ARBA00023306"/>
    </source>
</evidence>
<evidence type="ECO:0000256" key="2">
    <source>
        <dbReference type="ARBA" id="ARBA00022618"/>
    </source>
</evidence>
<dbReference type="AlphaFoldDB" id="A0A2G3PM16"/>
<protein>
    <recommendedName>
        <fullName evidence="7">Cell division protein CrgA</fullName>
    </recommendedName>
</protein>
<dbReference type="GO" id="GO:0051301">
    <property type="term" value="P:cell division"/>
    <property type="evidence" value="ECO:0007669"/>
    <property type="project" value="UniProtKB-UniRule"/>
</dbReference>
<keyword evidence="1 7" id="KW-1003">Cell membrane</keyword>
<evidence type="ECO:0000313" key="8">
    <source>
        <dbReference type="EMBL" id="MDV7133548.1"/>
    </source>
</evidence>